<organism evidence="2 3">
    <name type="scientific">Syphacia muris</name>
    <dbReference type="NCBI Taxonomy" id="451379"/>
    <lineage>
        <taxon>Eukaryota</taxon>
        <taxon>Metazoa</taxon>
        <taxon>Ecdysozoa</taxon>
        <taxon>Nematoda</taxon>
        <taxon>Chromadorea</taxon>
        <taxon>Rhabditida</taxon>
        <taxon>Spirurina</taxon>
        <taxon>Oxyuridomorpha</taxon>
        <taxon>Oxyuroidea</taxon>
        <taxon>Oxyuridae</taxon>
        <taxon>Syphacia</taxon>
    </lineage>
</organism>
<reference evidence="3" key="1">
    <citation type="submission" date="2017-02" db="UniProtKB">
        <authorList>
            <consortium name="WormBaseParasite"/>
        </authorList>
    </citation>
    <scope>IDENTIFICATION</scope>
</reference>
<dbReference type="GO" id="GO:0050804">
    <property type="term" value="P:modulation of chemical synaptic transmission"/>
    <property type="evidence" value="ECO:0007669"/>
    <property type="project" value="TreeGrafter"/>
</dbReference>
<dbReference type="SUPFAM" id="SSF54695">
    <property type="entry name" value="POZ domain"/>
    <property type="match status" value="1"/>
</dbReference>
<dbReference type="GO" id="GO:0048512">
    <property type="term" value="P:circadian behavior"/>
    <property type="evidence" value="ECO:0007669"/>
    <property type="project" value="TreeGrafter"/>
</dbReference>
<accession>A0A0N5AMB9</accession>
<dbReference type="FunFam" id="2.60.120.260:FF:000051">
    <property type="entry name" value="BTB/POZ domain-containing protein 9"/>
    <property type="match status" value="1"/>
</dbReference>
<dbReference type="SMART" id="SM00225">
    <property type="entry name" value="BTB"/>
    <property type="match status" value="1"/>
</dbReference>
<dbReference type="Gene3D" id="2.60.120.260">
    <property type="entry name" value="Galactose-binding domain-like"/>
    <property type="match status" value="2"/>
</dbReference>
<dbReference type="Gene3D" id="1.25.40.420">
    <property type="match status" value="1"/>
</dbReference>
<feature type="domain" description="BTB" evidence="1">
    <location>
        <begin position="17"/>
        <end position="84"/>
    </location>
</feature>
<evidence type="ECO:0000259" key="1">
    <source>
        <dbReference type="PROSITE" id="PS50097"/>
    </source>
</evidence>
<dbReference type="PANTHER" id="PTHR46306">
    <property type="entry name" value="BTB/POZ DOMAIN-CONTAINING PROTEIN 9"/>
    <property type="match status" value="1"/>
</dbReference>
<dbReference type="InterPro" id="IPR000421">
    <property type="entry name" value="FA58C"/>
</dbReference>
<keyword evidence="2" id="KW-1185">Reference proteome</keyword>
<dbReference type="Proteomes" id="UP000046393">
    <property type="component" value="Unplaced"/>
</dbReference>
<dbReference type="InterPro" id="IPR011333">
    <property type="entry name" value="SKP1/BTB/POZ_sf"/>
</dbReference>
<dbReference type="Pfam" id="PF07707">
    <property type="entry name" value="BACK"/>
    <property type="match status" value="1"/>
</dbReference>
<evidence type="ECO:0000313" key="2">
    <source>
        <dbReference type="Proteomes" id="UP000046393"/>
    </source>
</evidence>
<dbReference type="GO" id="GO:0008344">
    <property type="term" value="P:adult locomotory behavior"/>
    <property type="evidence" value="ECO:0007669"/>
    <property type="project" value="TreeGrafter"/>
</dbReference>
<dbReference type="STRING" id="451379.A0A0N5AMB9"/>
<sequence length="554" mass="63329">MQLADNIGALFLDSTFCDVKLKVSENVIPAHRIILGSRSQYFRALLYNGMKETKETEIELLDTPYEAFKHLLSYMYTGKMTLYSLKEEAILDILCLAHKYGFVDLEESISEYLKVKLNVCNVCDIYGTAHSYSLTSLIEFCLNFADKNAGMIILSPGFLQLPASAIVKMIQRDSFCAPEIEIFKADQESEQIVSQLRLPLMTLSDLLNIVRTSGLISADLILDAIKEQQERKSVELTSRGFLLPNINVATSTYNARVINGEGGIRFLNSDTCRYDMEHSVVSHLIHENSQGIVVELDRPYNINHLRLLLWDRDQRVHRYYVEVSMSGDDWVRVIDHTKYHCRSLQRLYFSPRVIKFIRVVGTYNTVSDKFHLVSMEAMYTTDSFKVDPISTLLIPSSNVATTEKNAIVIEGVCRSRDTLLSAERASYDWDNGYTCHQLGCGAIVVQLPQPYLIDSMRLLLWDCDNRYYSYYIDISCDNVSWCRVVDRTAVQCKSWQYVQFERCSVVYVRIVGTYNSANEVFHCVRFECPGQPLAKPPKDSFENAGVETLENSMQ</sequence>
<dbReference type="WBParaSite" id="SMUV_0000572201-mRNA-1">
    <property type="protein sequence ID" value="SMUV_0000572201-mRNA-1"/>
    <property type="gene ID" value="SMUV_0000572201"/>
</dbReference>
<dbReference type="InterPro" id="IPR008979">
    <property type="entry name" value="Galactose-bd-like_sf"/>
</dbReference>
<evidence type="ECO:0000313" key="3">
    <source>
        <dbReference type="WBParaSite" id="SMUV_0000572201-mRNA-1"/>
    </source>
</evidence>
<dbReference type="PROSITE" id="PS50097">
    <property type="entry name" value="BTB"/>
    <property type="match status" value="1"/>
</dbReference>
<dbReference type="Pfam" id="PF00754">
    <property type="entry name" value="F5_F8_type_C"/>
    <property type="match status" value="1"/>
</dbReference>
<dbReference type="InterPro" id="IPR000210">
    <property type="entry name" value="BTB/POZ_dom"/>
</dbReference>
<proteinExistence type="predicted"/>
<protein>
    <submittedName>
        <fullName evidence="3">BTB domain-containing protein</fullName>
    </submittedName>
</protein>
<dbReference type="SMART" id="SM00875">
    <property type="entry name" value="BACK"/>
    <property type="match status" value="1"/>
</dbReference>
<dbReference type="PANTHER" id="PTHR46306:SF1">
    <property type="entry name" value="BTB_POZ DOMAIN-CONTAINING PROTEIN 9"/>
    <property type="match status" value="1"/>
</dbReference>
<dbReference type="Gene3D" id="3.30.710.10">
    <property type="entry name" value="Potassium Channel Kv1.1, Chain A"/>
    <property type="match status" value="1"/>
</dbReference>
<dbReference type="InterPro" id="IPR052407">
    <property type="entry name" value="BTB_POZ_domain_cont_9"/>
</dbReference>
<dbReference type="InterPro" id="IPR011705">
    <property type="entry name" value="BACK"/>
</dbReference>
<dbReference type="SUPFAM" id="SSF49785">
    <property type="entry name" value="Galactose-binding domain-like"/>
    <property type="match status" value="2"/>
</dbReference>
<dbReference type="AlphaFoldDB" id="A0A0N5AMB9"/>
<name>A0A0N5AMB9_9BILA</name>
<dbReference type="Pfam" id="PF00651">
    <property type="entry name" value="BTB"/>
    <property type="match status" value="1"/>
</dbReference>
<dbReference type="GO" id="GO:0005737">
    <property type="term" value="C:cytoplasm"/>
    <property type="evidence" value="ECO:0007669"/>
    <property type="project" value="TreeGrafter"/>
</dbReference>